<dbReference type="Proteomes" id="UP000317650">
    <property type="component" value="Chromosome 7"/>
</dbReference>
<proteinExistence type="predicted"/>
<protein>
    <submittedName>
        <fullName evidence="1">Uncharacterized protein</fullName>
    </submittedName>
</protein>
<accession>A0A4S8JF62</accession>
<organism evidence="1 2">
    <name type="scientific">Musa balbisiana</name>
    <name type="common">Banana</name>
    <dbReference type="NCBI Taxonomy" id="52838"/>
    <lineage>
        <taxon>Eukaryota</taxon>
        <taxon>Viridiplantae</taxon>
        <taxon>Streptophyta</taxon>
        <taxon>Embryophyta</taxon>
        <taxon>Tracheophyta</taxon>
        <taxon>Spermatophyta</taxon>
        <taxon>Magnoliopsida</taxon>
        <taxon>Liliopsida</taxon>
        <taxon>Zingiberales</taxon>
        <taxon>Musaceae</taxon>
        <taxon>Musa</taxon>
    </lineage>
</organism>
<evidence type="ECO:0000313" key="1">
    <source>
        <dbReference type="EMBL" id="THU60557.1"/>
    </source>
</evidence>
<evidence type="ECO:0000313" key="2">
    <source>
        <dbReference type="Proteomes" id="UP000317650"/>
    </source>
</evidence>
<comment type="caution">
    <text evidence="1">The sequence shown here is derived from an EMBL/GenBank/DDBJ whole genome shotgun (WGS) entry which is preliminary data.</text>
</comment>
<name>A0A4S8JF62_MUSBA</name>
<dbReference type="AlphaFoldDB" id="A0A4S8JF62"/>
<reference evidence="1 2" key="1">
    <citation type="journal article" date="2019" name="Nat. Plants">
        <title>Genome sequencing of Musa balbisiana reveals subgenome evolution and function divergence in polyploid bananas.</title>
        <authorList>
            <person name="Yao X."/>
        </authorList>
    </citation>
    <scope>NUCLEOTIDE SEQUENCE [LARGE SCALE GENOMIC DNA]</scope>
    <source>
        <strain evidence="2">cv. DH-PKW</strain>
        <tissue evidence="1">Leaves</tissue>
    </source>
</reference>
<sequence>MNQDILLVGMQQEGIPVEGTLVVDMPQVLGDKLVVDMPQVREGTLLEDNIQNVHVHVHVHIPENYIL</sequence>
<dbReference type="EMBL" id="PYDT01000005">
    <property type="protein sequence ID" value="THU60557.1"/>
    <property type="molecule type" value="Genomic_DNA"/>
</dbReference>
<keyword evidence="2" id="KW-1185">Reference proteome</keyword>
<gene>
    <name evidence="1" type="ORF">C4D60_Mb07t14030</name>
</gene>